<feature type="region of interest" description="Disordered" evidence="1">
    <location>
        <begin position="1"/>
        <end position="20"/>
    </location>
</feature>
<protein>
    <submittedName>
        <fullName evidence="2">Uncharacterized protein</fullName>
    </submittedName>
</protein>
<proteinExistence type="predicted"/>
<name>A0A9D4UCC9_ADICA</name>
<gene>
    <name evidence="2" type="ORF">GOP47_0019747</name>
</gene>
<dbReference type="EMBL" id="JABFUD020000019">
    <property type="protein sequence ID" value="KAI5065052.1"/>
    <property type="molecule type" value="Genomic_DNA"/>
</dbReference>
<reference evidence="2" key="1">
    <citation type="submission" date="2021-01" db="EMBL/GenBank/DDBJ databases">
        <title>Adiantum capillus-veneris genome.</title>
        <authorList>
            <person name="Fang Y."/>
            <person name="Liao Q."/>
        </authorList>
    </citation>
    <scope>NUCLEOTIDE SEQUENCE</scope>
    <source>
        <strain evidence="2">H3</strain>
        <tissue evidence="2">Leaf</tissue>
    </source>
</reference>
<dbReference type="Proteomes" id="UP000886520">
    <property type="component" value="Chromosome 19"/>
</dbReference>
<evidence type="ECO:0000256" key="1">
    <source>
        <dbReference type="SAM" id="MobiDB-lite"/>
    </source>
</evidence>
<comment type="caution">
    <text evidence="2">The sequence shown here is derived from an EMBL/GenBank/DDBJ whole genome shotgun (WGS) entry which is preliminary data.</text>
</comment>
<evidence type="ECO:0000313" key="2">
    <source>
        <dbReference type="EMBL" id="KAI5065052.1"/>
    </source>
</evidence>
<keyword evidence="3" id="KW-1185">Reference proteome</keyword>
<dbReference type="AlphaFoldDB" id="A0A9D4UCC9"/>
<sequence>MLNSAQSPHTHTDRGTPCAVEQRAAGRVKAVEAKQQMISTSEKLPKGCRAYGGCDNGAMAKQGESQWL</sequence>
<evidence type="ECO:0000313" key="3">
    <source>
        <dbReference type="Proteomes" id="UP000886520"/>
    </source>
</evidence>
<accession>A0A9D4UCC9</accession>
<organism evidence="2 3">
    <name type="scientific">Adiantum capillus-veneris</name>
    <name type="common">Maidenhair fern</name>
    <dbReference type="NCBI Taxonomy" id="13818"/>
    <lineage>
        <taxon>Eukaryota</taxon>
        <taxon>Viridiplantae</taxon>
        <taxon>Streptophyta</taxon>
        <taxon>Embryophyta</taxon>
        <taxon>Tracheophyta</taxon>
        <taxon>Polypodiopsida</taxon>
        <taxon>Polypodiidae</taxon>
        <taxon>Polypodiales</taxon>
        <taxon>Pteridineae</taxon>
        <taxon>Pteridaceae</taxon>
        <taxon>Vittarioideae</taxon>
        <taxon>Adiantum</taxon>
    </lineage>
</organism>